<comment type="caution">
    <text evidence="2">The sequence shown here is derived from an EMBL/GenBank/DDBJ whole genome shotgun (WGS) entry which is preliminary data.</text>
</comment>
<dbReference type="Proteomes" id="UP000886523">
    <property type="component" value="Unassembled WGS sequence"/>
</dbReference>
<dbReference type="PANTHER" id="PTHR33875:SF2">
    <property type="entry name" value="ACR183CP"/>
    <property type="match status" value="1"/>
</dbReference>
<dbReference type="CDD" id="cd02972">
    <property type="entry name" value="DsbA_family"/>
    <property type="match status" value="1"/>
</dbReference>
<accession>A0A9P6AQ29</accession>
<reference evidence="2" key="1">
    <citation type="journal article" date="2020" name="Nat. Commun.">
        <title>Large-scale genome sequencing of mycorrhizal fungi provides insights into the early evolution of symbiotic traits.</title>
        <authorList>
            <person name="Miyauchi S."/>
            <person name="Kiss E."/>
            <person name="Kuo A."/>
            <person name="Drula E."/>
            <person name="Kohler A."/>
            <person name="Sanchez-Garcia M."/>
            <person name="Morin E."/>
            <person name="Andreopoulos B."/>
            <person name="Barry K.W."/>
            <person name="Bonito G."/>
            <person name="Buee M."/>
            <person name="Carver A."/>
            <person name="Chen C."/>
            <person name="Cichocki N."/>
            <person name="Clum A."/>
            <person name="Culley D."/>
            <person name="Crous P.W."/>
            <person name="Fauchery L."/>
            <person name="Girlanda M."/>
            <person name="Hayes R.D."/>
            <person name="Keri Z."/>
            <person name="LaButti K."/>
            <person name="Lipzen A."/>
            <person name="Lombard V."/>
            <person name="Magnuson J."/>
            <person name="Maillard F."/>
            <person name="Murat C."/>
            <person name="Nolan M."/>
            <person name="Ohm R.A."/>
            <person name="Pangilinan J."/>
            <person name="Pereira M.F."/>
            <person name="Perotto S."/>
            <person name="Peter M."/>
            <person name="Pfister S."/>
            <person name="Riley R."/>
            <person name="Sitrit Y."/>
            <person name="Stielow J.B."/>
            <person name="Szollosi G."/>
            <person name="Zifcakova L."/>
            <person name="Stursova M."/>
            <person name="Spatafora J.W."/>
            <person name="Tedersoo L."/>
            <person name="Vaario L.M."/>
            <person name="Yamada A."/>
            <person name="Yan M."/>
            <person name="Wang P."/>
            <person name="Xu J."/>
            <person name="Bruns T."/>
            <person name="Baldrian P."/>
            <person name="Vilgalys R."/>
            <person name="Dunand C."/>
            <person name="Henrissat B."/>
            <person name="Grigoriev I.V."/>
            <person name="Hibbett D."/>
            <person name="Nagy L.G."/>
            <person name="Martin F.M."/>
        </authorList>
    </citation>
    <scope>NUCLEOTIDE SEQUENCE</scope>
    <source>
        <strain evidence="2">UP504</strain>
    </source>
</reference>
<sequence length="208" mass="23219">MALRPSLSFLRIGSPTAPHTLEFWLDYVCPFSAKLFINALDPIIKPAVTNEDGHLKDRVKVIIRLQVQPWHASSTLTHEAAIAVGRVAPESFWDYTLLLLKRQTEFFDRAVADLTPTEIRKKLVALAGEVPSIDKSKLPTILDHLTYKTTPNGGVDVTDDLKWNVKLGRQNGIHVSPTAIWDGVIQPDVSSSWAQAEWSKFLLDNVKA</sequence>
<dbReference type="InterPro" id="IPR012336">
    <property type="entry name" value="Thioredoxin-like_fold"/>
</dbReference>
<feature type="domain" description="Thioredoxin-like fold" evidence="1">
    <location>
        <begin position="11"/>
        <end position="186"/>
    </location>
</feature>
<dbReference type="SUPFAM" id="SSF52833">
    <property type="entry name" value="Thioredoxin-like"/>
    <property type="match status" value="1"/>
</dbReference>
<organism evidence="2 3">
    <name type="scientific">Hydnum rufescens UP504</name>
    <dbReference type="NCBI Taxonomy" id="1448309"/>
    <lineage>
        <taxon>Eukaryota</taxon>
        <taxon>Fungi</taxon>
        <taxon>Dikarya</taxon>
        <taxon>Basidiomycota</taxon>
        <taxon>Agaricomycotina</taxon>
        <taxon>Agaricomycetes</taxon>
        <taxon>Cantharellales</taxon>
        <taxon>Hydnaceae</taxon>
        <taxon>Hydnum</taxon>
    </lineage>
</organism>
<evidence type="ECO:0000259" key="1">
    <source>
        <dbReference type="Pfam" id="PF13462"/>
    </source>
</evidence>
<dbReference type="Pfam" id="PF13462">
    <property type="entry name" value="Thioredoxin_4"/>
    <property type="match status" value="1"/>
</dbReference>
<dbReference type="Gene3D" id="3.40.30.10">
    <property type="entry name" value="Glutaredoxin"/>
    <property type="match status" value="1"/>
</dbReference>
<proteinExistence type="predicted"/>
<gene>
    <name evidence="2" type="ORF">BS47DRAFT_1377581</name>
</gene>
<evidence type="ECO:0000313" key="3">
    <source>
        <dbReference type="Proteomes" id="UP000886523"/>
    </source>
</evidence>
<dbReference type="AlphaFoldDB" id="A0A9P6AQ29"/>
<dbReference type="EMBL" id="MU129032">
    <property type="protein sequence ID" value="KAF9509612.1"/>
    <property type="molecule type" value="Genomic_DNA"/>
</dbReference>
<dbReference type="InterPro" id="IPR036249">
    <property type="entry name" value="Thioredoxin-like_sf"/>
</dbReference>
<dbReference type="PANTHER" id="PTHR33875">
    <property type="entry name" value="OS09G0542200 PROTEIN"/>
    <property type="match status" value="1"/>
</dbReference>
<name>A0A9P6AQ29_9AGAM</name>
<keyword evidence="3" id="KW-1185">Reference proteome</keyword>
<evidence type="ECO:0000313" key="2">
    <source>
        <dbReference type="EMBL" id="KAF9509612.1"/>
    </source>
</evidence>
<protein>
    <recommendedName>
        <fullName evidence="1">Thioredoxin-like fold domain-containing protein</fullName>
    </recommendedName>
</protein>
<dbReference type="OrthoDB" id="37297at2759"/>